<evidence type="ECO:0000256" key="2">
    <source>
        <dbReference type="ARBA" id="ARBA00022761"/>
    </source>
</evidence>
<dbReference type="PANTHER" id="PTHR35496:SF4">
    <property type="entry name" value="2S SULFUR-RICH SEED STORAGE PROTEIN 2-LIKE"/>
    <property type="match status" value="1"/>
</dbReference>
<dbReference type="InterPro" id="IPR000617">
    <property type="entry name" value="Napin/2SS/CON"/>
</dbReference>
<dbReference type="SUPFAM" id="SSF47699">
    <property type="entry name" value="Bifunctional inhibitor/lipid-transfer protein/seed storage 2S albumin"/>
    <property type="match status" value="1"/>
</dbReference>
<evidence type="ECO:0000313" key="6">
    <source>
        <dbReference type="EMBL" id="ARD06062.1"/>
    </source>
</evidence>
<evidence type="ECO:0000256" key="4">
    <source>
        <dbReference type="SAM" id="SignalP"/>
    </source>
</evidence>
<name>A0A1V0JB60_ZINEL</name>
<feature type="signal peptide" evidence="4">
    <location>
        <begin position="1"/>
        <end position="22"/>
    </location>
</feature>
<dbReference type="GO" id="GO:0045735">
    <property type="term" value="F:nutrient reservoir activity"/>
    <property type="evidence" value="ECO:0007669"/>
    <property type="project" value="UniProtKB-KW"/>
</dbReference>
<evidence type="ECO:0000259" key="5">
    <source>
        <dbReference type="SMART" id="SM00499"/>
    </source>
</evidence>
<dbReference type="Gene3D" id="1.10.110.10">
    <property type="entry name" value="Plant lipid-transfer and hydrophobic proteins"/>
    <property type="match status" value="1"/>
</dbReference>
<keyword evidence="2" id="KW-0758">Storage protein</keyword>
<dbReference type="Pfam" id="PF00234">
    <property type="entry name" value="Tryp_alpha_amyl"/>
    <property type="match status" value="1"/>
</dbReference>
<accession>A0A1V0JB60</accession>
<dbReference type="EMBL" id="KY078386">
    <property type="protein sequence ID" value="ARD06062.1"/>
    <property type="molecule type" value="Genomic_DNA"/>
</dbReference>
<feature type="chain" id="PRO_5012256823" evidence="4">
    <location>
        <begin position="23"/>
        <end position="149"/>
    </location>
</feature>
<reference evidence="6" key="1">
    <citation type="journal article" date="2017" name="Mol. Biol. Evol.">
        <title>Stepwise evolution of a buried inhibitor peptide over 45 million years.</title>
        <authorList>
            <person name="Jayasena A.S."/>
            <person name="Fisher M.F."/>
            <person name="Panero J.L."/>
            <person name="Secco D."/>
            <person name="Bernath-Levin K."/>
            <person name="Berkowitz O."/>
            <person name="Taylor N.L."/>
            <person name="Schilling E.E."/>
            <person name="Whelan J."/>
            <person name="Mylne J.S."/>
        </authorList>
    </citation>
    <scope>NUCLEOTIDE SEQUENCE</scope>
    <source>
        <strain evidence="6">JM9152</strain>
    </source>
</reference>
<sequence length="149" mass="16790">MAKLALLLLTFTALVAFFSASAYKTTIITTTTTTYDDNGLLPPILDGLDNPWEQCRSQIAIEKLNHCQMHLTQGVKRPFQQQHEHLKQCCSQLQNVNPQCQCDALNLVFNEARQKADVIKTRLMLIEAYELPNLCSLQLQDCSIAAPRV</sequence>
<protein>
    <submittedName>
        <fullName evidence="6">PawS-like protein 1a</fullName>
    </submittedName>
</protein>
<dbReference type="PANTHER" id="PTHR35496">
    <property type="entry name" value="2S SEED STORAGE PROTEIN 1-RELATED"/>
    <property type="match status" value="1"/>
</dbReference>
<keyword evidence="4" id="KW-0732">Signal</keyword>
<keyword evidence="3" id="KW-0708">Seed storage protein</keyword>
<dbReference type="InterPro" id="IPR016140">
    <property type="entry name" value="Bifunc_inhib/LTP/seed_store"/>
</dbReference>
<evidence type="ECO:0000256" key="3">
    <source>
        <dbReference type="ARBA" id="ARBA00023129"/>
    </source>
</evidence>
<dbReference type="AlphaFoldDB" id="A0A1V0JB60"/>
<comment type="similarity">
    <text evidence="1">Belongs to the 2S seed storage albumins family.</text>
</comment>
<dbReference type="SMART" id="SM00499">
    <property type="entry name" value="AAI"/>
    <property type="match status" value="1"/>
</dbReference>
<dbReference type="InterPro" id="IPR036312">
    <property type="entry name" value="Bifun_inhib/LTP/seed_sf"/>
</dbReference>
<proteinExistence type="inferred from homology"/>
<feature type="domain" description="Bifunctional inhibitor/plant lipid transfer protein/seed storage helical" evidence="5">
    <location>
        <begin position="55"/>
        <end position="142"/>
    </location>
</feature>
<organism evidence="6">
    <name type="scientific">Zinnia elegans</name>
    <name type="common">Garden zinnia</name>
    <name type="synonym">Zinnia violacea</name>
    <dbReference type="NCBI Taxonomy" id="34245"/>
    <lineage>
        <taxon>Eukaryota</taxon>
        <taxon>Viridiplantae</taxon>
        <taxon>Streptophyta</taxon>
        <taxon>Embryophyta</taxon>
        <taxon>Tracheophyta</taxon>
        <taxon>Spermatophyta</taxon>
        <taxon>Magnoliopsida</taxon>
        <taxon>eudicotyledons</taxon>
        <taxon>Gunneridae</taxon>
        <taxon>Pentapetalae</taxon>
        <taxon>asterids</taxon>
        <taxon>campanulids</taxon>
        <taxon>Asterales</taxon>
        <taxon>Asteraceae</taxon>
        <taxon>Asteroideae</taxon>
        <taxon>Heliantheae alliance</taxon>
        <taxon>Heliantheae</taxon>
        <taxon>Zinnia</taxon>
    </lineage>
</organism>
<evidence type="ECO:0000256" key="1">
    <source>
        <dbReference type="ARBA" id="ARBA00008262"/>
    </source>
</evidence>